<accession>A0AAV4BN28</accession>
<feature type="compositionally biased region" description="Polar residues" evidence="1">
    <location>
        <begin position="41"/>
        <end position="61"/>
    </location>
</feature>
<sequence length="126" mass="13993">MHIDFEKIGAATPVLEVEQGGGSPGVGETFCIIIVFNTQQEKVPKGESTNSDSLRLHNTSETQRRGQRSAEDRRGDMKMRKLSAEDKRGDVKVKKLSAEDRRGGVKVRKLSAEDRRVDVKARKLSA</sequence>
<feature type="region of interest" description="Disordered" evidence="1">
    <location>
        <begin position="41"/>
        <end position="107"/>
    </location>
</feature>
<dbReference type="Proteomes" id="UP000735302">
    <property type="component" value="Unassembled WGS sequence"/>
</dbReference>
<evidence type="ECO:0000256" key="1">
    <source>
        <dbReference type="SAM" id="MobiDB-lite"/>
    </source>
</evidence>
<dbReference type="AlphaFoldDB" id="A0AAV4BN28"/>
<name>A0AAV4BN28_9GAST</name>
<keyword evidence="3" id="KW-1185">Reference proteome</keyword>
<gene>
    <name evidence="2" type="ORF">PoB_004734500</name>
</gene>
<evidence type="ECO:0000313" key="3">
    <source>
        <dbReference type="Proteomes" id="UP000735302"/>
    </source>
</evidence>
<feature type="compositionally biased region" description="Basic and acidic residues" evidence="1">
    <location>
        <begin position="62"/>
        <end position="103"/>
    </location>
</feature>
<evidence type="ECO:0000313" key="2">
    <source>
        <dbReference type="EMBL" id="GFO20840.1"/>
    </source>
</evidence>
<dbReference type="EMBL" id="BLXT01005203">
    <property type="protein sequence ID" value="GFO20840.1"/>
    <property type="molecule type" value="Genomic_DNA"/>
</dbReference>
<protein>
    <submittedName>
        <fullName evidence="2">Uncharacterized protein</fullName>
    </submittedName>
</protein>
<organism evidence="2 3">
    <name type="scientific">Plakobranchus ocellatus</name>
    <dbReference type="NCBI Taxonomy" id="259542"/>
    <lineage>
        <taxon>Eukaryota</taxon>
        <taxon>Metazoa</taxon>
        <taxon>Spiralia</taxon>
        <taxon>Lophotrochozoa</taxon>
        <taxon>Mollusca</taxon>
        <taxon>Gastropoda</taxon>
        <taxon>Heterobranchia</taxon>
        <taxon>Euthyneura</taxon>
        <taxon>Panpulmonata</taxon>
        <taxon>Sacoglossa</taxon>
        <taxon>Placobranchoidea</taxon>
        <taxon>Plakobranchidae</taxon>
        <taxon>Plakobranchus</taxon>
    </lineage>
</organism>
<comment type="caution">
    <text evidence="2">The sequence shown here is derived from an EMBL/GenBank/DDBJ whole genome shotgun (WGS) entry which is preliminary data.</text>
</comment>
<reference evidence="2 3" key="1">
    <citation type="journal article" date="2021" name="Elife">
        <title>Chloroplast acquisition without the gene transfer in kleptoplastic sea slugs, Plakobranchus ocellatus.</title>
        <authorList>
            <person name="Maeda T."/>
            <person name="Takahashi S."/>
            <person name="Yoshida T."/>
            <person name="Shimamura S."/>
            <person name="Takaki Y."/>
            <person name="Nagai Y."/>
            <person name="Toyoda A."/>
            <person name="Suzuki Y."/>
            <person name="Arimoto A."/>
            <person name="Ishii H."/>
            <person name="Satoh N."/>
            <person name="Nishiyama T."/>
            <person name="Hasebe M."/>
            <person name="Maruyama T."/>
            <person name="Minagawa J."/>
            <person name="Obokata J."/>
            <person name="Shigenobu S."/>
        </authorList>
    </citation>
    <scope>NUCLEOTIDE SEQUENCE [LARGE SCALE GENOMIC DNA]</scope>
</reference>
<proteinExistence type="predicted"/>